<gene>
    <name evidence="1" type="ORF">CEUR00632_LOCUS12741</name>
</gene>
<dbReference type="EMBL" id="HBEC01027660">
    <property type="protein sequence ID" value="CAD8294896.1"/>
    <property type="molecule type" value="Transcribed_RNA"/>
</dbReference>
<sequence>MVTALHDRMITTLHGCMITDLHGSMRLRAAPTHRCRTSERVHLLGHRPGAQQGSGLMANTRVLFGGRCGDALAMWIAQRGQHPSRCLGGVDGTVWVASISALWIAQCGSRL</sequence>
<reference evidence="1" key="1">
    <citation type="submission" date="2021-01" db="EMBL/GenBank/DDBJ databases">
        <authorList>
            <person name="Corre E."/>
            <person name="Pelletier E."/>
            <person name="Niang G."/>
            <person name="Scheremetjew M."/>
            <person name="Finn R."/>
            <person name="Kale V."/>
            <person name="Holt S."/>
            <person name="Cochrane G."/>
            <person name="Meng A."/>
            <person name="Brown T."/>
            <person name="Cohen L."/>
        </authorList>
    </citation>
    <scope>NUCLEOTIDE SEQUENCE</scope>
    <source>
        <strain evidence="1">CCMP219</strain>
    </source>
</reference>
<organism evidence="1">
    <name type="scientific">Chlamydomonas euryale</name>
    <dbReference type="NCBI Taxonomy" id="1486919"/>
    <lineage>
        <taxon>Eukaryota</taxon>
        <taxon>Viridiplantae</taxon>
        <taxon>Chlorophyta</taxon>
        <taxon>core chlorophytes</taxon>
        <taxon>Chlorophyceae</taxon>
        <taxon>CS clade</taxon>
        <taxon>Chlamydomonadales</taxon>
        <taxon>Chlamydomonadaceae</taxon>
        <taxon>Chlamydomonas</taxon>
    </lineage>
</organism>
<dbReference type="AlphaFoldDB" id="A0A7R9VI78"/>
<proteinExistence type="predicted"/>
<name>A0A7R9VI78_9CHLO</name>
<protein>
    <submittedName>
        <fullName evidence="1">Uncharacterized protein</fullName>
    </submittedName>
</protein>
<accession>A0A7R9VI78</accession>
<evidence type="ECO:0000313" key="1">
    <source>
        <dbReference type="EMBL" id="CAD8294896.1"/>
    </source>
</evidence>